<evidence type="ECO:0000256" key="1">
    <source>
        <dbReference type="ARBA" id="ARBA00022729"/>
    </source>
</evidence>
<dbReference type="PIRSF" id="PIRSF026343">
    <property type="entry name" value="NlpB"/>
    <property type="match status" value="1"/>
</dbReference>
<dbReference type="GO" id="GO:0043165">
    <property type="term" value="P:Gram-negative-bacterium-type cell outer membrane assembly"/>
    <property type="evidence" value="ECO:0007669"/>
    <property type="project" value="UniProtKB-UniRule"/>
</dbReference>
<dbReference type="AlphaFoldDB" id="A0A9X3AJU8"/>
<keyword evidence="5 6" id="KW-0449">Lipoprotein</keyword>
<accession>A0A9X3AJU8</accession>
<keyword evidence="4 6" id="KW-0998">Cell outer membrane</keyword>
<dbReference type="Proteomes" id="UP001155546">
    <property type="component" value="Unassembled WGS sequence"/>
</dbReference>
<protein>
    <recommendedName>
        <fullName evidence="6">Outer membrane protein assembly factor BamC</fullName>
    </recommendedName>
</protein>
<evidence type="ECO:0000256" key="2">
    <source>
        <dbReference type="ARBA" id="ARBA00023136"/>
    </source>
</evidence>
<evidence type="ECO:0000256" key="6">
    <source>
        <dbReference type="HAMAP-Rule" id="MF_00924"/>
    </source>
</evidence>
<dbReference type="GO" id="GO:0051205">
    <property type="term" value="P:protein insertion into membrane"/>
    <property type="evidence" value="ECO:0007669"/>
    <property type="project" value="UniProtKB-UniRule"/>
</dbReference>
<organism evidence="7 8">
    <name type="scientific">Shewanella holmiensis</name>
    <dbReference type="NCBI Taxonomy" id="2952222"/>
    <lineage>
        <taxon>Bacteria</taxon>
        <taxon>Pseudomonadati</taxon>
        <taxon>Pseudomonadota</taxon>
        <taxon>Gammaproteobacteria</taxon>
        <taxon>Alteromonadales</taxon>
        <taxon>Shewanellaceae</taxon>
        <taxon>Shewanella</taxon>
    </lineage>
</organism>
<dbReference type="RefSeq" id="WP_261296655.1">
    <property type="nucleotide sequence ID" value="NZ_JAMTCD010000001.1"/>
</dbReference>
<dbReference type="Gene3D" id="3.30.310.170">
    <property type="entry name" value="Outer membrane protein assembly factor BamC"/>
    <property type="match status" value="1"/>
</dbReference>
<evidence type="ECO:0000313" key="8">
    <source>
        <dbReference type="Proteomes" id="UP001155546"/>
    </source>
</evidence>
<gene>
    <name evidence="6 7" type="primary">bamC</name>
    <name evidence="7" type="ORF">NE535_00020</name>
</gene>
<name>A0A9X3AJU8_9GAMM</name>
<comment type="subcellular location">
    <subcellularLocation>
        <location evidence="6">Cell outer membrane</location>
        <topology evidence="6">Lipid-anchor</topology>
    </subcellularLocation>
</comment>
<evidence type="ECO:0000256" key="4">
    <source>
        <dbReference type="ARBA" id="ARBA00023237"/>
    </source>
</evidence>
<dbReference type="EMBL" id="JAMTCD010000001">
    <property type="protein sequence ID" value="MCT7940187.1"/>
    <property type="molecule type" value="Genomic_DNA"/>
</dbReference>
<proteinExistence type="inferred from homology"/>
<dbReference type="GO" id="GO:0009279">
    <property type="term" value="C:cell outer membrane"/>
    <property type="evidence" value="ECO:0007669"/>
    <property type="project" value="UniProtKB-SubCell"/>
</dbReference>
<keyword evidence="8" id="KW-1185">Reference proteome</keyword>
<keyword evidence="1 6" id="KW-0732">Signal</keyword>
<dbReference type="InterPro" id="IPR010653">
    <property type="entry name" value="NlpB/DapX"/>
</dbReference>
<keyword evidence="2 6" id="KW-0472">Membrane</keyword>
<comment type="function">
    <text evidence="6">Part of the outer membrane protein assembly complex, which is involved in assembly and insertion of beta-barrel proteins into the outer membrane.</text>
</comment>
<evidence type="ECO:0000256" key="5">
    <source>
        <dbReference type="ARBA" id="ARBA00023288"/>
    </source>
</evidence>
<evidence type="ECO:0000256" key="3">
    <source>
        <dbReference type="ARBA" id="ARBA00023139"/>
    </source>
</evidence>
<dbReference type="InterPro" id="IPR014524">
    <property type="entry name" value="BamC"/>
</dbReference>
<dbReference type="PROSITE" id="PS51257">
    <property type="entry name" value="PROKAR_LIPOPROTEIN"/>
    <property type="match status" value="1"/>
</dbReference>
<comment type="caution">
    <text evidence="7">The sequence shown here is derived from an EMBL/GenBank/DDBJ whole genome shotgun (WGS) entry which is preliminary data.</text>
</comment>
<comment type="similarity">
    <text evidence="6">Belongs to the BamC family.</text>
</comment>
<comment type="subunit">
    <text evidence="6">Part of the Bam complex.</text>
</comment>
<sequence length="366" mass="42080">MFKKVTPILIITALTACSTPIDRRQANGNDEFTQAETMALLTIPESLKQPNYSKEYDIPPVGDKVDLNVIGKRLDIRPPLQVIAMAEGTHVEESSNNIKIIIESIDNNVDLKQEIFNVINGYLTKNSIAKRSDDFASGVIETDWIESKEVLETSWFGDDKAYLLRQRYRFDINVKPHGRTGDVTINLIEHEEYYDEDQQEVFLTGEDKRRYTVDMLNNTVAYMSIERERTIRAARVEQSLGIDVDLVEPGEGIESYWLAKADFNKTWERLRIVLPELGFDVVDMDTSKGLFYINLEESGGFWSSLWGEEKLSLQKGNYRLLLKTTDNKEETKILLHDVTDEPLKNEAIAEVYNRIAAQMREDRKVR</sequence>
<evidence type="ECO:0000313" key="7">
    <source>
        <dbReference type="EMBL" id="MCT7940187.1"/>
    </source>
</evidence>
<dbReference type="Pfam" id="PF06804">
    <property type="entry name" value="Lipoprotein_18"/>
    <property type="match status" value="1"/>
</dbReference>
<dbReference type="InterPro" id="IPR042268">
    <property type="entry name" value="BamC_C"/>
</dbReference>
<keyword evidence="3 6" id="KW-0564">Palmitate</keyword>
<dbReference type="HAMAP" id="MF_00924">
    <property type="entry name" value="OM_assembly_BamC"/>
    <property type="match status" value="1"/>
</dbReference>
<dbReference type="Gene3D" id="3.30.530.50">
    <property type="match status" value="1"/>
</dbReference>
<reference evidence="7" key="1">
    <citation type="journal article" date="2023" name="Int. J. Syst. Evol. Microbiol.">
        <title>&lt;i&gt;Shewanella septentrionalis&lt;/i&gt; sp. nov. and &lt;i&gt;Shewanella holmiensis&lt;/i&gt; sp. nov., isolated from Baltic Sea water and sediments.</title>
        <authorList>
            <person name="Martin-Rodriguez A.J."/>
            <person name="Thorell K."/>
            <person name="Joffre E."/>
            <person name="Jensie-Markopoulos S."/>
            <person name="Moore E.R.B."/>
            <person name="Sjoling A."/>
        </authorList>
    </citation>
    <scope>NUCLEOTIDE SEQUENCE</scope>
    <source>
        <strain evidence="7">SP1S2-7</strain>
    </source>
</reference>